<dbReference type="AlphaFoldDB" id="A0AAX6HTF3"/>
<gene>
    <name evidence="2" type="ORF">M6B38_294415</name>
</gene>
<protein>
    <submittedName>
        <fullName evidence="2">AGC protein kinase family protein</fullName>
    </submittedName>
</protein>
<feature type="region of interest" description="Disordered" evidence="1">
    <location>
        <begin position="1"/>
        <end position="27"/>
    </location>
</feature>
<evidence type="ECO:0000313" key="2">
    <source>
        <dbReference type="EMBL" id="KAJ6843981.1"/>
    </source>
</evidence>
<keyword evidence="2" id="KW-0418">Kinase</keyword>
<sequence length="88" mass="9850">MEKITEGGGGGDEKETTVEMEEEATGSRLTMERVAAAKQYIENHYKSHMKNIQERKERSSISFCLSSSRSICSPPLFISPHAETIIFP</sequence>
<accession>A0AAX6HTF3</accession>
<name>A0AAX6HTF3_IRIPA</name>
<feature type="compositionally biased region" description="Basic and acidic residues" evidence="1">
    <location>
        <begin position="1"/>
        <end position="17"/>
    </location>
</feature>
<evidence type="ECO:0000313" key="3">
    <source>
        <dbReference type="Proteomes" id="UP001140949"/>
    </source>
</evidence>
<organism evidence="2 3">
    <name type="scientific">Iris pallida</name>
    <name type="common">Sweet iris</name>
    <dbReference type="NCBI Taxonomy" id="29817"/>
    <lineage>
        <taxon>Eukaryota</taxon>
        <taxon>Viridiplantae</taxon>
        <taxon>Streptophyta</taxon>
        <taxon>Embryophyta</taxon>
        <taxon>Tracheophyta</taxon>
        <taxon>Spermatophyta</taxon>
        <taxon>Magnoliopsida</taxon>
        <taxon>Liliopsida</taxon>
        <taxon>Asparagales</taxon>
        <taxon>Iridaceae</taxon>
        <taxon>Iridoideae</taxon>
        <taxon>Irideae</taxon>
        <taxon>Iris</taxon>
    </lineage>
</organism>
<dbReference type="GO" id="GO:0016301">
    <property type="term" value="F:kinase activity"/>
    <property type="evidence" value="ECO:0007669"/>
    <property type="project" value="UniProtKB-KW"/>
</dbReference>
<reference evidence="2" key="1">
    <citation type="journal article" date="2023" name="GigaByte">
        <title>Genome assembly of the bearded iris, Iris pallida Lam.</title>
        <authorList>
            <person name="Bruccoleri R.E."/>
            <person name="Oakeley E.J."/>
            <person name="Faust A.M.E."/>
            <person name="Altorfer M."/>
            <person name="Dessus-Babus S."/>
            <person name="Burckhardt D."/>
            <person name="Oertli M."/>
            <person name="Naumann U."/>
            <person name="Petersen F."/>
            <person name="Wong J."/>
        </authorList>
    </citation>
    <scope>NUCLEOTIDE SEQUENCE</scope>
    <source>
        <strain evidence="2">GSM-AAB239-AS_SAM_17_03QT</strain>
    </source>
</reference>
<evidence type="ECO:0000256" key="1">
    <source>
        <dbReference type="SAM" id="MobiDB-lite"/>
    </source>
</evidence>
<dbReference type="Proteomes" id="UP001140949">
    <property type="component" value="Unassembled WGS sequence"/>
</dbReference>
<dbReference type="EMBL" id="JANAVB010006798">
    <property type="protein sequence ID" value="KAJ6843981.1"/>
    <property type="molecule type" value="Genomic_DNA"/>
</dbReference>
<comment type="caution">
    <text evidence="2">The sequence shown here is derived from an EMBL/GenBank/DDBJ whole genome shotgun (WGS) entry which is preliminary data.</text>
</comment>
<keyword evidence="3" id="KW-1185">Reference proteome</keyword>
<proteinExistence type="predicted"/>
<reference evidence="2" key="2">
    <citation type="submission" date="2023-04" db="EMBL/GenBank/DDBJ databases">
        <authorList>
            <person name="Bruccoleri R.E."/>
            <person name="Oakeley E.J."/>
            <person name="Faust A.-M."/>
            <person name="Dessus-Babus S."/>
            <person name="Altorfer M."/>
            <person name="Burckhardt D."/>
            <person name="Oertli M."/>
            <person name="Naumann U."/>
            <person name="Petersen F."/>
            <person name="Wong J."/>
        </authorList>
    </citation>
    <scope>NUCLEOTIDE SEQUENCE</scope>
    <source>
        <strain evidence="2">GSM-AAB239-AS_SAM_17_03QT</strain>
        <tissue evidence="2">Leaf</tissue>
    </source>
</reference>
<keyword evidence="2" id="KW-0808">Transferase</keyword>